<dbReference type="InterPro" id="IPR036388">
    <property type="entry name" value="WH-like_DNA-bd_sf"/>
</dbReference>
<evidence type="ECO:0000256" key="1">
    <source>
        <dbReference type="ARBA" id="ARBA00022490"/>
    </source>
</evidence>
<dbReference type="RefSeq" id="WP_038101665.1">
    <property type="nucleotide sequence ID" value="NZ_JFDP01000006.1"/>
</dbReference>
<evidence type="ECO:0000256" key="5">
    <source>
        <dbReference type="SAM" id="Coils"/>
    </source>
</evidence>
<accession>A0A084F1L7</accession>
<keyword evidence="3" id="KW-0159">Chromosome partition</keyword>
<gene>
    <name evidence="6" type="primary">scpB</name>
    <name evidence="6" type="ORF">UDIV_0780</name>
</gene>
<dbReference type="Pfam" id="PF04079">
    <property type="entry name" value="SMC_ScpB"/>
    <property type="match status" value="1"/>
</dbReference>
<dbReference type="Gene3D" id="1.10.10.10">
    <property type="entry name" value="Winged helix-like DNA-binding domain superfamily/Winged helix DNA-binding domain"/>
    <property type="match status" value="2"/>
</dbReference>
<evidence type="ECO:0000256" key="2">
    <source>
        <dbReference type="ARBA" id="ARBA00022618"/>
    </source>
</evidence>
<comment type="caution">
    <text evidence="6">The sequence shown here is derived from an EMBL/GenBank/DDBJ whole genome shotgun (WGS) entry which is preliminary data.</text>
</comment>
<name>A0A084F1L7_9BACT</name>
<keyword evidence="5" id="KW-0175">Coiled coil</keyword>
<dbReference type="Proteomes" id="UP000028537">
    <property type="component" value="Unassembled WGS sequence"/>
</dbReference>
<feature type="coiled-coil region" evidence="5">
    <location>
        <begin position="119"/>
        <end position="146"/>
    </location>
</feature>
<dbReference type="InterPro" id="IPR036390">
    <property type="entry name" value="WH_DNA-bd_sf"/>
</dbReference>
<evidence type="ECO:0000313" key="6">
    <source>
        <dbReference type="EMBL" id="KEZ24109.1"/>
    </source>
</evidence>
<dbReference type="InterPro" id="IPR005234">
    <property type="entry name" value="ScpB_csome_segregation"/>
</dbReference>
<dbReference type="NCBIfam" id="TIGR00281">
    <property type="entry name" value="SMC-Scp complex subunit ScpB"/>
    <property type="match status" value="1"/>
</dbReference>
<dbReference type="AlphaFoldDB" id="A0A084F1L7"/>
<keyword evidence="1" id="KW-0963">Cytoplasm</keyword>
<dbReference type="GO" id="GO:0051304">
    <property type="term" value="P:chromosome separation"/>
    <property type="evidence" value="ECO:0007669"/>
    <property type="project" value="InterPro"/>
</dbReference>
<dbReference type="GO" id="GO:0051301">
    <property type="term" value="P:cell division"/>
    <property type="evidence" value="ECO:0007669"/>
    <property type="project" value="UniProtKB-KW"/>
</dbReference>
<evidence type="ECO:0000256" key="4">
    <source>
        <dbReference type="ARBA" id="ARBA00023306"/>
    </source>
</evidence>
<keyword evidence="7" id="KW-1185">Reference proteome</keyword>
<dbReference type="PANTHER" id="PTHR34298">
    <property type="entry name" value="SEGREGATION AND CONDENSATION PROTEIN B"/>
    <property type="match status" value="1"/>
</dbReference>
<dbReference type="NCBIfam" id="NF001106">
    <property type="entry name" value="PRK00135.2-1"/>
    <property type="match status" value="1"/>
</dbReference>
<dbReference type="EMBL" id="JFDP01000006">
    <property type="protein sequence ID" value="KEZ24109.1"/>
    <property type="molecule type" value="Genomic_DNA"/>
</dbReference>
<proteinExistence type="predicted"/>
<organism evidence="6 7">
    <name type="scientific">Ureaplasma diversum NCTC 246</name>
    <dbReference type="NCBI Taxonomy" id="1188241"/>
    <lineage>
        <taxon>Bacteria</taxon>
        <taxon>Bacillati</taxon>
        <taxon>Mycoplasmatota</taxon>
        <taxon>Mycoplasmoidales</taxon>
        <taxon>Mycoplasmoidaceae</taxon>
        <taxon>Ureaplasma</taxon>
    </lineage>
</organism>
<dbReference type="PANTHER" id="PTHR34298:SF2">
    <property type="entry name" value="SEGREGATION AND CONDENSATION PROTEIN B"/>
    <property type="match status" value="1"/>
</dbReference>
<evidence type="ECO:0000256" key="3">
    <source>
        <dbReference type="ARBA" id="ARBA00022829"/>
    </source>
</evidence>
<evidence type="ECO:0000313" key="7">
    <source>
        <dbReference type="Proteomes" id="UP000028537"/>
    </source>
</evidence>
<protein>
    <submittedName>
        <fullName evidence="6">Segregation and condensation protein B</fullName>
    </submittedName>
</protein>
<dbReference type="SUPFAM" id="SSF46785">
    <property type="entry name" value="Winged helix' DNA-binding domain"/>
    <property type="match status" value="2"/>
</dbReference>
<reference evidence="6 7" key="1">
    <citation type="submission" date="2014-02" db="EMBL/GenBank/DDBJ databases">
        <title>Genome sequence of Ureaplasma diversum strain 246.</title>
        <authorList>
            <person name="Sirand-Pugnet P."/>
            <person name="Breton M."/>
            <person name="Dordet-Frisoni E."/>
            <person name="Baranowski E."/>
            <person name="Barre A."/>
            <person name="Couture C."/>
            <person name="Dupuy V."/>
            <person name="Gaurivaud P."/>
            <person name="Jacob D."/>
            <person name="Lemaitre C."/>
            <person name="Manso-Silvan L."/>
            <person name="Nikolski M."/>
            <person name="Nouvel L.-X."/>
            <person name="Poumarat F."/>
            <person name="Tardy F."/>
            <person name="Thebault P."/>
            <person name="Theil S."/>
            <person name="Citti C."/>
            <person name="Thiaucourt F."/>
            <person name="Blanchard A."/>
        </authorList>
    </citation>
    <scope>NUCLEOTIDE SEQUENCE [LARGE SCALE GENOMIC DNA]</scope>
    <source>
        <strain evidence="6 7">NCTC 246</strain>
    </source>
</reference>
<keyword evidence="2" id="KW-0132">Cell division</keyword>
<keyword evidence="4" id="KW-0131">Cell cycle</keyword>
<dbReference type="OrthoDB" id="9806226at2"/>
<sequence length="398" mass="45479">MNNNDKFKNKKTSLDEDLSKYTLHAKNKIDEDDDNQQLGLNNDVYNHFDDFNDETDKELYSLSKTNRNKKSKIVIKNQTNENLDDSTVLANEATDNNSVKVNSGEEFLKLLNSKVARDKANLAANNTAEQQKLEQVQKTIEQTAKNYDKNTIRNKLKPTKNFDQQKQEFALNYDQQEDDIQSEEVAITFKNSYKQSSSKPKSNPVSFKNSFEIKQLNPDELINLKSVIESTLYLAGETGASMHDLKRTTQLESNQIKLILNELQKDYDQQESGVLLVQFGEKFKIITQSKNKEALGRFVTSTQKSPLNQRLLETLTIIAYNQPTTRGFIESIRDKDPKPAIDSLIKLGLIVEAGHAKTPGHPILYVVTQKFYDMFGIRTVADLPKLNKEIKDFNPLEE</sequence>
<dbReference type="eggNOG" id="COG1386">
    <property type="taxonomic scope" value="Bacteria"/>
</dbReference>